<evidence type="ECO:0000256" key="3">
    <source>
        <dbReference type="ARBA" id="ARBA00022676"/>
    </source>
</evidence>
<gene>
    <name evidence="7" type="ORF">KXJ69_02115</name>
</gene>
<evidence type="ECO:0000256" key="5">
    <source>
        <dbReference type="ARBA" id="ARBA00023136"/>
    </source>
</evidence>
<keyword evidence="5" id="KW-0472">Membrane</keyword>
<dbReference type="GO" id="GO:0005886">
    <property type="term" value="C:plasma membrane"/>
    <property type="evidence" value="ECO:0007669"/>
    <property type="project" value="UniProtKB-SubCell"/>
</dbReference>
<keyword evidence="4" id="KW-0808">Transferase</keyword>
<dbReference type="InterPro" id="IPR001173">
    <property type="entry name" value="Glyco_trans_2-like"/>
</dbReference>
<dbReference type="RefSeq" id="WP_219050790.1">
    <property type="nucleotide sequence ID" value="NZ_JAHWDP010000001.1"/>
</dbReference>
<accession>A0A9X1FLL8</accession>
<dbReference type="CDD" id="cd02522">
    <property type="entry name" value="GT_2_like_a"/>
    <property type="match status" value="1"/>
</dbReference>
<evidence type="ECO:0000259" key="6">
    <source>
        <dbReference type="Pfam" id="PF00535"/>
    </source>
</evidence>
<proteinExistence type="predicted"/>
<dbReference type="Proteomes" id="UP001138686">
    <property type="component" value="Unassembled WGS sequence"/>
</dbReference>
<dbReference type="AlphaFoldDB" id="A0A9X1FLL8"/>
<keyword evidence="3" id="KW-0328">Glycosyltransferase</keyword>
<name>A0A9X1FLL8_9FLAO</name>
<keyword evidence="8" id="KW-1185">Reference proteome</keyword>
<organism evidence="7 8">
    <name type="scientific">Halomarinibacterium sedimenti</name>
    <dbReference type="NCBI Taxonomy" id="2857106"/>
    <lineage>
        <taxon>Bacteria</taxon>
        <taxon>Pseudomonadati</taxon>
        <taxon>Bacteroidota</taxon>
        <taxon>Flavobacteriia</taxon>
        <taxon>Flavobacteriales</taxon>
        <taxon>Flavobacteriaceae</taxon>
        <taxon>Halomarinibacterium</taxon>
    </lineage>
</organism>
<evidence type="ECO:0000313" key="8">
    <source>
        <dbReference type="Proteomes" id="UP001138686"/>
    </source>
</evidence>
<dbReference type="PANTHER" id="PTHR43646:SF2">
    <property type="entry name" value="GLYCOSYLTRANSFERASE 2-LIKE DOMAIN-CONTAINING PROTEIN"/>
    <property type="match status" value="1"/>
</dbReference>
<comment type="subcellular location">
    <subcellularLocation>
        <location evidence="1">Cell membrane</location>
    </subcellularLocation>
</comment>
<reference evidence="7" key="1">
    <citation type="submission" date="2021-07" db="EMBL/GenBank/DDBJ databases">
        <title>Aureisphaera sp. CAU 1614 isolated from sea sediment.</title>
        <authorList>
            <person name="Kim W."/>
        </authorList>
    </citation>
    <scope>NUCLEOTIDE SEQUENCE</scope>
    <source>
        <strain evidence="7">CAU 1614</strain>
    </source>
</reference>
<dbReference type="Pfam" id="PF00535">
    <property type="entry name" value="Glycos_transf_2"/>
    <property type="match status" value="1"/>
</dbReference>
<dbReference type="GO" id="GO:0016757">
    <property type="term" value="F:glycosyltransferase activity"/>
    <property type="evidence" value="ECO:0007669"/>
    <property type="project" value="UniProtKB-KW"/>
</dbReference>
<sequence length="233" mass="26772">MISIIIPVLNEASTISTLLNDIAEKASLQNISEIIIVDGGSTDTTIDLAIQFSEKLPLVILKSDKGRAKQMNLGAGNATGEILYFLHADTVLPYHFDSQIIYEIQKGNLAGCFRMKFDSQHPILKMSQWFTRFNFKSCRGGDQTLFITIDAYKSLNGFNEAYTVYEDCEFINRIYDQFHFTIIKDYVTTSARRYQNNGTLRLQFHFFVIHLKKWFGATPNSLSRYYYKNIISH</sequence>
<dbReference type="InterPro" id="IPR026461">
    <property type="entry name" value="Trfase_2_rSAM/seldom_assoc"/>
</dbReference>
<dbReference type="NCBIfam" id="TIGR04283">
    <property type="entry name" value="glyco_like_mftF"/>
    <property type="match status" value="1"/>
</dbReference>
<evidence type="ECO:0000256" key="4">
    <source>
        <dbReference type="ARBA" id="ARBA00022679"/>
    </source>
</evidence>
<protein>
    <submittedName>
        <fullName evidence="7">TIGR04283 family arsenosugar biosynthesis glycosyltransferase</fullName>
    </submittedName>
</protein>
<evidence type="ECO:0000256" key="2">
    <source>
        <dbReference type="ARBA" id="ARBA00022475"/>
    </source>
</evidence>
<evidence type="ECO:0000313" key="7">
    <source>
        <dbReference type="EMBL" id="MBW2936881.1"/>
    </source>
</evidence>
<feature type="domain" description="Glycosyltransferase 2-like" evidence="6">
    <location>
        <begin position="3"/>
        <end position="136"/>
    </location>
</feature>
<evidence type="ECO:0000256" key="1">
    <source>
        <dbReference type="ARBA" id="ARBA00004236"/>
    </source>
</evidence>
<comment type="caution">
    <text evidence="7">The sequence shown here is derived from an EMBL/GenBank/DDBJ whole genome shotgun (WGS) entry which is preliminary data.</text>
</comment>
<dbReference type="EMBL" id="JAHWDP010000001">
    <property type="protein sequence ID" value="MBW2936881.1"/>
    <property type="molecule type" value="Genomic_DNA"/>
</dbReference>
<dbReference type="PANTHER" id="PTHR43646">
    <property type="entry name" value="GLYCOSYLTRANSFERASE"/>
    <property type="match status" value="1"/>
</dbReference>
<keyword evidence="2" id="KW-1003">Cell membrane</keyword>